<evidence type="ECO:0000259" key="9">
    <source>
        <dbReference type="Pfam" id="PF02771"/>
    </source>
</evidence>
<evidence type="ECO:0000313" key="11">
    <source>
        <dbReference type="Proteomes" id="UP001589870"/>
    </source>
</evidence>
<dbReference type="InterPro" id="IPR006091">
    <property type="entry name" value="Acyl-CoA_Oxase/DH_mid-dom"/>
</dbReference>
<evidence type="ECO:0000256" key="3">
    <source>
        <dbReference type="ARBA" id="ARBA00022630"/>
    </source>
</evidence>
<comment type="similarity">
    <text evidence="2 6">Belongs to the acyl-CoA dehydrogenase family.</text>
</comment>
<dbReference type="RefSeq" id="WP_394303837.1">
    <property type="nucleotide sequence ID" value="NZ_JBHMQT010000059.1"/>
</dbReference>
<proteinExistence type="inferred from homology"/>
<dbReference type="Pfam" id="PF02771">
    <property type="entry name" value="Acyl-CoA_dh_N"/>
    <property type="match status" value="1"/>
</dbReference>
<feature type="domain" description="Acyl-CoA dehydrogenase/oxidase N-terminal" evidence="9">
    <location>
        <begin position="11"/>
        <end position="119"/>
    </location>
</feature>
<dbReference type="PANTHER" id="PTHR43292:SF3">
    <property type="entry name" value="ACYL-COA DEHYDROGENASE FADE29"/>
    <property type="match status" value="1"/>
</dbReference>
<protein>
    <submittedName>
        <fullName evidence="10">Acyl-CoA dehydrogenase family protein</fullName>
    </submittedName>
</protein>
<name>A0ABV6UCC3_9ACTN</name>
<dbReference type="Gene3D" id="2.40.110.10">
    <property type="entry name" value="Butyryl-CoA Dehydrogenase, subunit A, domain 2"/>
    <property type="match status" value="1"/>
</dbReference>
<dbReference type="InterPro" id="IPR037069">
    <property type="entry name" value="AcylCoA_DH/ox_N_sf"/>
</dbReference>
<evidence type="ECO:0000256" key="1">
    <source>
        <dbReference type="ARBA" id="ARBA00001974"/>
    </source>
</evidence>
<evidence type="ECO:0000256" key="2">
    <source>
        <dbReference type="ARBA" id="ARBA00009347"/>
    </source>
</evidence>
<dbReference type="InterPro" id="IPR052161">
    <property type="entry name" value="Mycobact_Acyl-CoA_DH"/>
</dbReference>
<evidence type="ECO:0000259" key="7">
    <source>
        <dbReference type="Pfam" id="PF00441"/>
    </source>
</evidence>
<dbReference type="EMBL" id="JBHMQT010000059">
    <property type="protein sequence ID" value="MFC0865828.1"/>
    <property type="molecule type" value="Genomic_DNA"/>
</dbReference>
<dbReference type="InterPro" id="IPR009075">
    <property type="entry name" value="AcylCo_DH/oxidase_C"/>
</dbReference>
<keyword evidence="3 6" id="KW-0285">Flavoprotein</keyword>
<evidence type="ECO:0000256" key="4">
    <source>
        <dbReference type="ARBA" id="ARBA00022827"/>
    </source>
</evidence>
<dbReference type="SUPFAM" id="SSF56645">
    <property type="entry name" value="Acyl-CoA dehydrogenase NM domain-like"/>
    <property type="match status" value="1"/>
</dbReference>
<keyword evidence="4 6" id="KW-0274">FAD</keyword>
<comment type="caution">
    <text evidence="10">The sequence shown here is derived from an EMBL/GenBank/DDBJ whole genome shotgun (WGS) entry which is preliminary data.</text>
</comment>
<accession>A0ABV6UCC3</accession>
<evidence type="ECO:0000256" key="6">
    <source>
        <dbReference type="RuleBase" id="RU362125"/>
    </source>
</evidence>
<comment type="cofactor">
    <cofactor evidence="1 6">
        <name>FAD</name>
        <dbReference type="ChEBI" id="CHEBI:57692"/>
    </cofactor>
</comment>
<dbReference type="Pfam" id="PF00441">
    <property type="entry name" value="Acyl-CoA_dh_1"/>
    <property type="match status" value="1"/>
</dbReference>
<evidence type="ECO:0000259" key="8">
    <source>
        <dbReference type="Pfam" id="PF02770"/>
    </source>
</evidence>
<reference evidence="10 11" key="1">
    <citation type="submission" date="2024-09" db="EMBL/GenBank/DDBJ databases">
        <authorList>
            <person name="Sun Q."/>
            <person name="Mori K."/>
        </authorList>
    </citation>
    <scope>NUCLEOTIDE SEQUENCE [LARGE SCALE GENOMIC DNA]</scope>
    <source>
        <strain evidence="10 11">TBRC 1851</strain>
    </source>
</reference>
<dbReference type="Pfam" id="PF02770">
    <property type="entry name" value="Acyl-CoA_dh_M"/>
    <property type="match status" value="1"/>
</dbReference>
<evidence type="ECO:0000256" key="5">
    <source>
        <dbReference type="ARBA" id="ARBA00023002"/>
    </source>
</evidence>
<dbReference type="InterPro" id="IPR013786">
    <property type="entry name" value="AcylCoA_DH/ox_N"/>
</dbReference>
<keyword evidence="11" id="KW-1185">Reference proteome</keyword>
<organism evidence="10 11">
    <name type="scientific">Sphaerimonospora cavernae</name>
    <dbReference type="NCBI Taxonomy" id="1740611"/>
    <lineage>
        <taxon>Bacteria</taxon>
        <taxon>Bacillati</taxon>
        <taxon>Actinomycetota</taxon>
        <taxon>Actinomycetes</taxon>
        <taxon>Streptosporangiales</taxon>
        <taxon>Streptosporangiaceae</taxon>
        <taxon>Sphaerimonospora</taxon>
    </lineage>
</organism>
<dbReference type="Proteomes" id="UP001589870">
    <property type="component" value="Unassembled WGS sequence"/>
</dbReference>
<sequence>MYPALSLKSTALRKELRAYFADIINEEDRRDLMDQTEGGPTFSRILRQMGRDGWLGLGWPTEYGGRGEDPEALYVFYDEVIRAGAPLSLVTLNTVAPALMKHGTREQKDFFLPKILAGDLIFAIGYTEPGAGTDLASLQTRAELDGDELVINGNKIFTSAAVYADWIWLAVRTDPEAPRHQGISVVLVPTSAPGFSVTEIHTVGGISTAATYYENVRVPVTNLVGELNAGWTLITNQLNHERVALAARGGIALELFAQVLEWTKRERVGDGRLFDVPWVRAKLAEVYALLGAADLINLRLVADVAANTLGGGDSAAAKIFGTEAVVSAYGMLQEILGARGLIRPGSEGAVLAGRVEALGRRAQNNTFGGGTNEVMREIVAAKCLGMTLAARRRGDAAQPARSGRN</sequence>
<dbReference type="InterPro" id="IPR036250">
    <property type="entry name" value="AcylCo_DH-like_C"/>
</dbReference>
<dbReference type="PANTHER" id="PTHR43292">
    <property type="entry name" value="ACYL-COA DEHYDROGENASE"/>
    <property type="match status" value="1"/>
</dbReference>
<gene>
    <name evidence="10" type="ORF">ACFHYQ_26360</name>
</gene>
<dbReference type="Gene3D" id="1.20.140.10">
    <property type="entry name" value="Butyryl-CoA Dehydrogenase, subunit A, domain 3"/>
    <property type="match status" value="1"/>
</dbReference>
<feature type="domain" description="Acyl-CoA oxidase/dehydrogenase middle" evidence="8">
    <location>
        <begin position="123"/>
        <end position="211"/>
    </location>
</feature>
<dbReference type="Gene3D" id="1.10.540.10">
    <property type="entry name" value="Acyl-CoA dehydrogenase/oxidase, N-terminal domain"/>
    <property type="match status" value="1"/>
</dbReference>
<dbReference type="InterPro" id="IPR046373">
    <property type="entry name" value="Acyl-CoA_Oxase/DH_mid-dom_sf"/>
</dbReference>
<dbReference type="SUPFAM" id="SSF47203">
    <property type="entry name" value="Acyl-CoA dehydrogenase C-terminal domain-like"/>
    <property type="match status" value="1"/>
</dbReference>
<keyword evidence="5 6" id="KW-0560">Oxidoreductase</keyword>
<evidence type="ECO:0000313" key="10">
    <source>
        <dbReference type="EMBL" id="MFC0865828.1"/>
    </source>
</evidence>
<feature type="domain" description="Acyl-CoA dehydrogenase/oxidase C-terminal" evidence="7">
    <location>
        <begin position="228"/>
        <end position="382"/>
    </location>
</feature>
<dbReference type="InterPro" id="IPR009100">
    <property type="entry name" value="AcylCoA_DH/oxidase_NM_dom_sf"/>
</dbReference>